<protein>
    <submittedName>
        <fullName evidence="8">AAA domain-containing protein</fullName>
    </submittedName>
</protein>
<dbReference type="InterPro" id="IPR003593">
    <property type="entry name" value="AAA+_ATPase"/>
</dbReference>
<comment type="caution">
    <text evidence="8">The sequence shown here is derived from an EMBL/GenBank/DDBJ whole genome shotgun (WGS) entry which is preliminary data.</text>
</comment>
<dbReference type="Gene3D" id="1.10.10.60">
    <property type="entry name" value="Homeodomain-like"/>
    <property type="match status" value="1"/>
</dbReference>
<evidence type="ECO:0000256" key="3">
    <source>
        <dbReference type="ARBA" id="ARBA00023015"/>
    </source>
</evidence>
<dbReference type="AlphaFoldDB" id="A0A5M8FNN8"/>
<dbReference type="InterPro" id="IPR002078">
    <property type="entry name" value="Sigma_54_int"/>
</dbReference>
<dbReference type="SUPFAM" id="SSF46689">
    <property type="entry name" value="Homeodomain-like"/>
    <property type="match status" value="1"/>
</dbReference>
<dbReference type="InterPro" id="IPR025662">
    <property type="entry name" value="Sigma_54_int_dom_ATP-bd_1"/>
</dbReference>
<dbReference type="InterPro" id="IPR025944">
    <property type="entry name" value="Sigma_54_int_dom_CS"/>
</dbReference>
<keyword evidence="4" id="KW-0238">DNA-binding</keyword>
<dbReference type="InterPro" id="IPR058031">
    <property type="entry name" value="AAA_lid_NorR"/>
</dbReference>
<dbReference type="PROSITE" id="PS00676">
    <property type="entry name" value="SIGMA54_INTERACT_2"/>
    <property type="match status" value="1"/>
</dbReference>
<keyword evidence="5" id="KW-0804">Transcription</keyword>
<evidence type="ECO:0000313" key="8">
    <source>
        <dbReference type="EMBL" id="KAA6184025.1"/>
    </source>
</evidence>
<dbReference type="GO" id="GO:0006355">
    <property type="term" value="P:regulation of DNA-templated transcription"/>
    <property type="evidence" value="ECO:0007669"/>
    <property type="project" value="InterPro"/>
</dbReference>
<dbReference type="PANTHER" id="PTHR32071:SF117">
    <property type="entry name" value="PTS-DEPENDENT DIHYDROXYACETONE KINASE OPERON REGULATORY PROTEIN-RELATED"/>
    <property type="match status" value="1"/>
</dbReference>
<evidence type="ECO:0000313" key="9">
    <source>
        <dbReference type="Proteomes" id="UP000322981"/>
    </source>
</evidence>
<dbReference type="Gene3D" id="1.10.8.60">
    <property type="match status" value="1"/>
</dbReference>
<dbReference type="EMBL" id="VWXX01000025">
    <property type="protein sequence ID" value="KAA6184025.1"/>
    <property type="molecule type" value="Genomic_DNA"/>
</dbReference>
<organism evidence="8 9">
    <name type="scientific">Thiohalocapsa marina</name>
    <dbReference type="NCBI Taxonomy" id="424902"/>
    <lineage>
        <taxon>Bacteria</taxon>
        <taxon>Pseudomonadati</taxon>
        <taxon>Pseudomonadota</taxon>
        <taxon>Gammaproteobacteria</taxon>
        <taxon>Chromatiales</taxon>
        <taxon>Chromatiaceae</taxon>
        <taxon>Thiohalocapsa</taxon>
    </lineage>
</organism>
<dbReference type="InterPro" id="IPR027417">
    <property type="entry name" value="P-loop_NTPase"/>
</dbReference>
<accession>A0A5M8FNN8</accession>
<keyword evidence="3" id="KW-0805">Transcription regulation</keyword>
<dbReference type="GO" id="GO:0005524">
    <property type="term" value="F:ATP binding"/>
    <property type="evidence" value="ECO:0007669"/>
    <property type="project" value="UniProtKB-KW"/>
</dbReference>
<evidence type="ECO:0000259" key="7">
    <source>
        <dbReference type="PROSITE" id="PS50045"/>
    </source>
</evidence>
<dbReference type="Pfam" id="PF25601">
    <property type="entry name" value="AAA_lid_14"/>
    <property type="match status" value="1"/>
</dbReference>
<keyword evidence="1" id="KW-0547">Nucleotide-binding</keyword>
<dbReference type="CDD" id="cd00009">
    <property type="entry name" value="AAA"/>
    <property type="match status" value="1"/>
</dbReference>
<evidence type="ECO:0000256" key="6">
    <source>
        <dbReference type="SAM" id="MobiDB-lite"/>
    </source>
</evidence>
<dbReference type="OrthoDB" id="9804019at2"/>
<dbReference type="InterPro" id="IPR025943">
    <property type="entry name" value="Sigma_54_int_dom_ATP-bd_2"/>
</dbReference>
<dbReference type="InterPro" id="IPR002197">
    <property type="entry name" value="HTH_Fis"/>
</dbReference>
<sequence>MPQCRRPSCQAQPPGATAGRVGHRPKEEPRPAMPYTRTQILELFRPILSRIDLGILFADASGGLLLCNDMARQILGLDSADEPESLRNLNGLDLLGRIEQCARPDADAAAPDAGGTAASSGCRDASELELQLGGRQQEPRFIQVRSGFVDLPCDQGHLRIVMLRDITRVKYLTDVEISRAQAALLTRDQQMLALLGRIRTIAPSEASVLLQGESGTGKTTLAQSIHARSQRAGGPFVEVNCASIPASLIESELFGHVKGAFTGASQARLGRFRSADGGTLFLDEINEFPLELQPKLLRVLQSGQFEAVGSDRTTSVDVRLITASNQPLRPLVDHGLFRADLYYRIAVIPLLVPPLRERPGDVKLLAEHFIGQLSSPRGSGVPGLADDSLRLLLDYPWPGNVRELSNAVEHGVICATGGAIRAEDLPIDIRMHRSRAIDSGAGAGVGIGAGSGHGAGYGTGSAACSPPDGSDTRQREAIEEALHQSHGNRRLAAELLGVDRSTLWRRMRRLGLA</sequence>
<dbReference type="Pfam" id="PF00158">
    <property type="entry name" value="Sigma54_activat"/>
    <property type="match status" value="1"/>
</dbReference>
<feature type="region of interest" description="Disordered" evidence="6">
    <location>
        <begin position="1"/>
        <end position="31"/>
    </location>
</feature>
<dbReference type="SUPFAM" id="SSF52540">
    <property type="entry name" value="P-loop containing nucleoside triphosphate hydrolases"/>
    <property type="match status" value="1"/>
</dbReference>
<evidence type="ECO:0000256" key="2">
    <source>
        <dbReference type="ARBA" id="ARBA00022840"/>
    </source>
</evidence>
<dbReference type="Proteomes" id="UP000322981">
    <property type="component" value="Unassembled WGS sequence"/>
</dbReference>
<dbReference type="Pfam" id="PF02954">
    <property type="entry name" value="HTH_8"/>
    <property type="match status" value="1"/>
</dbReference>
<dbReference type="PRINTS" id="PR01590">
    <property type="entry name" value="HTHFIS"/>
</dbReference>
<dbReference type="Gene3D" id="3.40.50.300">
    <property type="entry name" value="P-loop containing nucleotide triphosphate hydrolases"/>
    <property type="match status" value="1"/>
</dbReference>
<feature type="domain" description="Sigma-54 factor interaction" evidence="7">
    <location>
        <begin position="184"/>
        <end position="413"/>
    </location>
</feature>
<keyword evidence="9" id="KW-1185">Reference proteome</keyword>
<dbReference type="PROSITE" id="PS50045">
    <property type="entry name" value="SIGMA54_INTERACT_4"/>
    <property type="match status" value="1"/>
</dbReference>
<dbReference type="SMART" id="SM00382">
    <property type="entry name" value="AAA"/>
    <property type="match status" value="1"/>
</dbReference>
<keyword evidence="2" id="KW-0067">ATP-binding</keyword>
<gene>
    <name evidence="8" type="ORF">F2Q65_13810</name>
</gene>
<dbReference type="PROSITE" id="PS00688">
    <property type="entry name" value="SIGMA54_INTERACT_3"/>
    <property type="match status" value="1"/>
</dbReference>
<dbReference type="FunFam" id="3.40.50.300:FF:000006">
    <property type="entry name" value="DNA-binding transcriptional regulator NtrC"/>
    <property type="match status" value="1"/>
</dbReference>
<name>A0A5M8FNN8_9GAMM</name>
<reference evidence="8 9" key="1">
    <citation type="submission" date="2019-09" db="EMBL/GenBank/DDBJ databases">
        <title>Whole-genome sequence of the purple sulfur bacterium Thiohalocapsa marina DSM 19078.</title>
        <authorList>
            <person name="Kyndt J.A."/>
            <person name="Meyer T.E."/>
        </authorList>
    </citation>
    <scope>NUCLEOTIDE SEQUENCE [LARGE SCALE GENOMIC DNA]</scope>
    <source>
        <strain evidence="8 9">DSM 19078</strain>
    </source>
</reference>
<dbReference type="InterPro" id="IPR009057">
    <property type="entry name" value="Homeodomain-like_sf"/>
</dbReference>
<evidence type="ECO:0000256" key="1">
    <source>
        <dbReference type="ARBA" id="ARBA00022741"/>
    </source>
</evidence>
<evidence type="ECO:0000256" key="4">
    <source>
        <dbReference type="ARBA" id="ARBA00023125"/>
    </source>
</evidence>
<dbReference type="PANTHER" id="PTHR32071">
    <property type="entry name" value="TRANSCRIPTIONAL REGULATORY PROTEIN"/>
    <property type="match status" value="1"/>
</dbReference>
<dbReference type="PROSITE" id="PS00675">
    <property type="entry name" value="SIGMA54_INTERACT_1"/>
    <property type="match status" value="1"/>
</dbReference>
<proteinExistence type="predicted"/>
<evidence type="ECO:0000256" key="5">
    <source>
        <dbReference type="ARBA" id="ARBA00023163"/>
    </source>
</evidence>
<dbReference type="GO" id="GO:0043565">
    <property type="term" value="F:sequence-specific DNA binding"/>
    <property type="evidence" value="ECO:0007669"/>
    <property type="project" value="InterPro"/>
</dbReference>